<keyword evidence="1" id="KW-0408">Iron</keyword>
<dbReference type="InterPro" id="IPR050231">
    <property type="entry name" value="Iron_ascorbate_oxido_reductase"/>
</dbReference>
<dbReference type="InterPro" id="IPR005123">
    <property type="entry name" value="Oxoglu/Fe-dep_dioxygenase_dom"/>
</dbReference>
<keyword evidence="1" id="KW-0479">Metal-binding</keyword>
<evidence type="ECO:0000256" key="1">
    <source>
        <dbReference type="RuleBase" id="RU003682"/>
    </source>
</evidence>
<reference evidence="3" key="1">
    <citation type="submission" date="2021-01" db="EMBL/GenBank/DDBJ databases">
        <authorList>
            <person name="Corre E."/>
            <person name="Pelletier E."/>
            <person name="Niang G."/>
            <person name="Scheremetjew M."/>
            <person name="Finn R."/>
            <person name="Kale V."/>
            <person name="Holt S."/>
            <person name="Cochrane G."/>
            <person name="Meng A."/>
            <person name="Brown T."/>
            <person name="Cohen L."/>
        </authorList>
    </citation>
    <scope>NUCLEOTIDE SEQUENCE</scope>
    <source>
        <strain evidence="3">CCCM811</strain>
    </source>
</reference>
<dbReference type="EMBL" id="HBIV01045052">
    <property type="protein sequence ID" value="CAE0679814.1"/>
    <property type="molecule type" value="Transcribed_RNA"/>
</dbReference>
<gene>
    <name evidence="3" type="ORF">LGLO00237_LOCUS31599</name>
</gene>
<keyword evidence="1" id="KW-0560">Oxidoreductase</keyword>
<sequence>MGVEAVAQSVEGVEAPYDLVENFVFRCEENGSGMEPPWEKTPFPSAEQYVVHMERVLRTLHEISAIALGLEDRHYFDSFYTRPNGNALRLAHYPPLPADANAGHVRYGEHTDYSGFTLLHQDPDDSAGAGGLQVQDPQSKQWIPVSPIADYGEAGFVVNIGDLWKRWTNDRWMSTNHRVMNPEKGSEAAKKSRFSVVFFTGPRADAMIDTLPGQGQSKHAPISAGEHLAQKLARSNV</sequence>
<evidence type="ECO:0000313" key="3">
    <source>
        <dbReference type="EMBL" id="CAE0679814.1"/>
    </source>
</evidence>
<dbReference type="SUPFAM" id="SSF51197">
    <property type="entry name" value="Clavaminate synthase-like"/>
    <property type="match status" value="1"/>
</dbReference>
<comment type="similarity">
    <text evidence="1">Belongs to the iron/ascorbate-dependent oxidoreductase family.</text>
</comment>
<accession>A0A7S4DZ72</accession>
<name>A0A7S4DZ72_9EUKA</name>
<feature type="domain" description="Fe2OG dioxygenase" evidence="2">
    <location>
        <begin position="84"/>
        <end position="202"/>
    </location>
</feature>
<dbReference type="Pfam" id="PF03171">
    <property type="entry name" value="2OG-FeII_Oxy"/>
    <property type="match status" value="1"/>
</dbReference>
<dbReference type="PANTHER" id="PTHR47990">
    <property type="entry name" value="2-OXOGLUTARATE (2OG) AND FE(II)-DEPENDENT OXYGENASE SUPERFAMILY PROTEIN-RELATED"/>
    <property type="match status" value="1"/>
</dbReference>
<dbReference type="InterPro" id="IPR044861">
    <property type="entry name" value="IPNS-like_FE2OG_OXY"/>
</dbReference>
<proteinExistence type="inferred from homology"/>
<dbReference type="AlphaFoldDB" id="A0A7S4DZ72"/>
<dbReference type="GO" id="GO:0046872">
    <property type="term" value="F:metal ion binding"/>
    <property type="evidence" value="ECO:0007669"/>
    <property type="project" value="UniProtKB-KW"/>
</dbReference>
<dbReference type="InterPro" id="IPR027443">
    <property type="entry name" value="IPNS-like_sf"/>
</dbReference>
<dbReference type="Gene3D" id="2.60.120.330">
    <property type="entry name" value="B-lactam Antibiotic, Isopenicillin N Synthase, Chain"/>
    <property type="match status" value="1"/>
</dbReference>
<organism evidence="3">
    <name type="scientific">Lotharella globosa</name>
    <dbReference type="NCBI Taxonomy" id="91324"/>
    <lineage>
        <taxon>Eukaryota</taxon>
        <taxon>Sar</taxon>
        <taxon>Rhizaria</taxon>
        <taxon>Cercozoa</taxon>
        <taxon>Chlorarachniophyceae</taxon>
        <taxon>Lotharella</taxon>
    </lineage>
</organism>
<dbReference type="PROSITE" id="PS51471">
    <property type="entry name" value="FE2OG_OXY"/>
    <property type="match status" value="1"/>
</dbReference>
<evidence type="ECO:0000259" key="2">
    <source>
        <dbReference type="PROSITE" id="PS51471"/>
    </source>
</evidence>
<dbReference type="GO" id="GO:0016491">
    <property type="term" value="F:oxidoreductase activity"/>
    <property type="evidence" value="ECO:0007669"/>
    <property type="project" value="UniProtKB-KW"/>
</dbReference>
<protein>
    <recommendedName>
        <fullName evidence="2">Fe2OG dioxygenase domain-containing protein</fullName>
    </recommendedName>
</protein>